<dbReference type="PROSITE" id="PS50994">
    <property type="entry name" value="INTEGRASE"/>
    <property type="match status" value="1"/>
</dbReference>
<gene>
    <name evidence="3" type="primary">LOC106817811</name>
</gene>
<dbReference type="PANTHER" id="PTHR47331">
    <property type="entry name" value="PHD-TYPE DOMAIN-CONTAINING PROTEIN"/>
    <property type="match status" value="1"/>
</dbReference>
<keyword evidence="2" id="KW-1185">Reference proteome</keyword>
<dbReference type="InterPro" id="IPR040676">
    <property type="entry name" value="DUF5641"/>
</dbReference>
<dbReference type="InterPro" id="IPR012337">
    <property type="entry name" value="RNaseH-like_sf"/>
</dbReference>
<dbReference type="InterPro" id="IPR036397">
    <property type="entry name" value="RNaseH_sf"/>
</dbReference>
<reference evidence="3" key="1">
    <citation type="submission" date="2025-08" db="UniProtKB">
        <authorList>
            <consortium name="RefSeq"/>
        </authorList>
    </citation>
    <scope>IDENTIFICATION</scope>
</reference>
<proteinExistence type="predicted"/>
<dbReference type="PANTHER" id="PTHR47331:SF5">
    <property type="entry name" value="RIBONUCLEASE H"/>
    <property type="match status" value="1"/>
</dbReference>
<dbReference type="SUPFAM" id="SSF53098">
    <property type="entry name" value="Ribonuclease H-like"/>
    <property type="match status" value="1"/>
</dbReference>
<protein>
    <submittedName>
        <fullName evidence="3">Uncharacterized protein LOC106817811</fullName>
    </submittedName>
</protein>
<name>A0ABM1F0M7_PRICU</name>
<dbReference type="Pfam" id="PF18701">
    <property type="entry name" value="DUF5641"/>
    <property type="match status" value="1"/>
</dbReference>
<sequence>MSAFLKEQLDYEIDEEHFWTDSKVVLGYINNEARRFHVFVANRVQRIRQNSSTEQWHYVETGRNPADHASRGLTACQLTPSNWFTGPKFLWEREISIKDDPVSELKLGDPEVRSGNVLTTASSKWAAVLRAVAQLQMLAMGQGRGKSSTVQERKKAELFVIRLVQQRAFGKEMEQLERTSKLSKTCSLFKLNPFLQDGVLRVGGRLMEASLPDEVKHPAVLPKDSHVTRLIIGYCHERIQHQGRGMTLNEIRRNGYWIVGGSKAVASHLRQCFWCRKFRRPVEEQKMADLPEDRVEISPPFTYCGIDCFGPFRIKQGRKEHKRYGLLFTCMCSRAVHIEVLEDMTTDAFINALRCFIAIRGPVRQIRCDQGSNFIGAKNELNNAMRELDSDRLGAYLVERQCDFLMNAPHASHTGGVWERQIRTVRNVLTSLVEQSQGRLDDASLRTFLYESMYIVNSRPLSVENINDPTHLEPLTPNHLITMKSSVALPPPGLFVKEDLYARKRWRRVQFLTEQFWSRWRKEYLLSLTLRQKWHVPRRNIEIGDIVMVKDDNVVRSHWPLARVTGTVTDKDGLVRKAKVDLGKEGRALERPIQQLVLLLESDN</sequence>
<evidence type="ECO:0000313" key="2">
    <source>
        <dbReference type="Proteomes" id="UP000695022"/>
    </source>
</evidence>
<evidence type="ECO:0000313" key="3">
    <source>
        <dbReference type="RefSeq" id="XP_014677998.1"/>
    </source>
</evidence>
<evidence type="ECO:0000259" key="1">
    <source>
        <dbReference type="PROSITE" id="PS50994"/>
    </source>
</evidence>
<dbReference type="GeneID" id="106817811"/>
<feature type="domain" description="Integrase catalytic" evidence="1">
    <location>
        <begin position="295"/>
        <end position="485"/>
    </location>
</feature>
<dbReference type="InterPro" id="IPR001584">
    <property type="entry name" value="Integrase_cat-core"/>
</dbReference>
<dbReference type="Proteomes" id="UP000695022">
    <property type="component" value="Unplaced"/>
</dbReference>
<organism evidence="2 3">
    <name type="scientific">Priapulus caudatus</name>
    <name type="common">Priapulid worm</name>
    <dbReference type="NCBI Taxonomy" id="37621"/>
    <lineage>
        <taxon>Eukaryota</taxon>
        <taxon>Metazoa</taxon>
        <taxon>Ecdysozoa</taxon>
        <taxon>Scalidophora</taxon>
        <taxon>Priapulida</taxon>
        <taxon>Priapulimorpha</taxon>
        <taxon>Priapulimorphida</taxon>
        <taxon>Priapulidae</taxon>
        <taxon>Priapulus</taxon>
    </lineage>
</organism>
<dbReference type="Gene3D" id="3.30.420.10">
    <property type="entry name" value="Ribonuclease H-like superfamily/Ribonuclease H"/>
    <property type="match status" value="1"/>
</dbReference>
<dbReference type="RefSeq" id="XP_014677998.1">
    <property type="nucleotide sequence ID" value="XM_014822512.1"/>
</dbReference>
<accession>A0ABM1F0M7</accession>